<evidence type="ECO:0000313" key="3">
    <source>
        <dbReference type="Proteomes" id="UP000594638"/>
    </source>
</evidence>
<dbReference type="GO" id="GO:0005840">
    <property type="term" value="C:ribosome"/>
    <property type="evidence" value="ECO:0007669"/>
    <property type="project" value="UniProtKB-KW"/>
</dbReference>
<dbReference type="AlphaFoldDB" id="A0A8S0QGG4"/>
<reference evidence="2 3" key="1">
    <citation type="submission" date="2019-12" db="EMBL/GenBank/DDBJ databases">
        <authorList>
            <person name="Alioto T."/>
            <person name="Alioto T."/>
            <person name="Gomez Garrido J."/>
        </authorList>
    </citation>
    <scope>NUCLEOTIDE SEQUENCE [LARGE SCALE GENOMIC DNA]</scope>
</reference>
<dbReference type="Proteomes" id="UP000594638">
    <property type="component" value="Unassembled WGS sequence"/>
</dbReference>
<comment type="caution">
    <text evidence="2">The sequence shown here is derived from an EMBL/GenBank/DDBJ whole genome shotgun (WGS) entry which is preliminary data.</text>
</comment>
<keyword evidence="3" id="KW-1185">Reference proteome</keyword>
<dbReference type="Gramene" id="OE9A093855T1">
    <property type="protein sequence ID" value="OE9A093855C1"/>
    <property type="gene ID" value="OE9A093855"/>
</dbReference>
<evidence type="ECO:0000256" key="1">
    <source>
        <dbReference type="SAM" id="MobiDB-lite"/>
    </source>
</evidence>
<protein>
    <submittedName>
        <fullName evidence="2">39S ribosomal protein L41-A, mitochondrial</fullName>
    </submittedName>
</protein>
<feature type="compositionally biased region" description="Acidic residues" evidence="1">
    <location>
        <begin position="188"/>
        <end position="199"/>
    </location>
</feature>
<feature type="region of interest" description="Disordered" evidence="1">
    <location>
        <begin position="127"/>
        <end position="224"/>
    </location>
</feature>
<accession>A0A8S0QGG4</accession>
<keyword evidence="2" id="KW-0689">Ribosomal protein</keyword>
<organism evidence="2 3">
    <name type="scientific">Olea europaea subsp. europaea</name>
    <dbReference type="NCBI Taxonomy" id="158383"/>
    <lineage>
        <taxon>Eukaryota</taxon>
        <taxon>Viridiplantae</taxon>
        <taxon>Streptophyta</taxon>
        <taxon>Embryophyta</taxon>
        <taxon>Tracheophyta</taxon>
        <taxon>Spermatophyta</taxon>
        <taxon>Magnoliopsida</taxon>
        <taxon>eudicotyledons</taxon>
        <taxon>Gunneridae</taxon>
        <taxon>Pentapetalae</taxon>
        <taxon>asterids</taxon>
        <taxon>lamiids</taxon>
        <taxon>Lamiales</taxon>
        <taxon>Oleaceae</taxon>
        <taxon>Oleeae</taxon>
        <taxon>Olea</taxon>
    </lineage>
</organism>
<evidence type="ECO:0000313" key="2">
    <source>
        <dbReference type="EMBL" id="CAA2964988.1"/>
    </source>
</evidence>
<dbReference type="EMBL" id="CACTIH010001833">
    <property type="protein sequence ID" value="CAA2964988.1"/>
    <property type="molecule type" value="Genomic_DNA"/>
</dbReference>
<gene>
    <name evidence="2" type="ORF">OLEA9_A093855</name>
</gene>
<sequence>MHRRTSPSHAPSTSYVRQGQTFGASLTRAEVEELLLDQRTLIEIHLCTIKLEIIQHVIDEFVKVRDFISTLVPPSLSRSTPPMAQAANEPTVLGSLLHDRNGGEIDPVPKCVEPQVHGRGISRLLVDQDEDMDKEMQERNGGAGMEFEPPMNSDDDEVASDGSGKREDDRVASPTGVVEAKGGCGMDFESENNSDDDEVPSGGSGNRQDKPIAYTSGVAEVDGK</sequence>
<name>A0A8S0QGG4_OLEEU</name>
<keyword evidence="2" id="KW-0687">Ribonucleoprotein</keyword>
<proteinExistence type="predicted"/>